<dbReference type="AlphaFoldDB" id="A0A1E1J0H3"/>
<dbReference type="EMBL" id="CALQ01001209">
    <property type="protein sequence ID" value="CCM17076.1"/>
    <property type="molecule type" value="Genomic_DNA"/>
</dbReference>
<name>A0A1E1J0H3_LEIGU</name>
<sequence>MVNMKMVDLSGNRFCRCVPSSWAGSASLQAAASGVNVSDVYAAEPVQWCAPHVLGGGRVTHYFCTCV</sequence>
<proteinExistence type="predicted"/>
<evidence type="ECO:0000313" key="1">
    <source>
        <dbReference type="EMBL" id="CCM17076.1"/>
    </source>
</evidence>
<accession>A0A1E1J0H3</accession>
<organism evidence="1">
    <name type="scientific">Leishmania guyanensis</name>
    <dbReference type="NCBI Taxonomy" id="5670"/>
    <lineage>
        <taxon>Eukaryota</taxon>
        <taxon>Discoba</taxon>
        <taxon>Euglenozoa</taxon>
        <taxon>Kinetoplastea</taxon>
        <taxon>Metakinetoplastina</taxon>
        <taxon>Trypanosomatida</taxon>
        <taxon>Trypanosomatidae</taxon>
        <taxon>Leishmaniinae</taxon>
        <taxon>Leishmania</taxon>
        <taxon>Leishmania guyanensis species complex</taxon>
    </lineage>
</organism>
<protein>
    <submittedName>
        <fullName evidence="1">Uncharacterized protein</fullName>
    </submittedName>
</protein>
<gene>
    <name evidence="1" type="primary">LgM4147LRVhigh.28.01550.00700</name>
    <name evidence="1" type="ORF">BN36_2845750</name>
</gene>
<reference evidence="1" key="1">
    <citation type="submission" date="2012-08" db="EMBL/GenBank/DDBJ databases">
        <title>Comparative genomics of metastatic and non-metastatic Leishmania guyanensis provides insights into polygenic factors involved in Leishmania RNA virus infection.</title>
        <authorList>
            <person name="Smith D."/>
            <person name="Hertz-Fowler C."/>
            <person name="Martin R."/>
            <person name="Dickens N."/>
            <person name="Fasel N."/>
            <person name="Falquet L."/>
            <person name="Beverley S."/>
            <person name="Zangger H."/>
            <person name="Calderon-Copete S."/>
            <person name="Mottram J."/>
            <person name="Xenarios I."/>
        </authorList>
    </citation>
    <scope>NUCLEOTIDE SEQUENCE</scope>
    <source>
        <strain evidence="1">MHOM/BR/75/M4147/SSU:IR2SAT-LUC</strain>
    </source>
</reference>